<organism evidence="3 4">
    <name type="scientific">Roseateles agri</name>
    <dbReference type="NCBI Taxonomy" id="3098619"/>
    <lineage>
        <taxon>Bacteria</taxon>
        <taxon>Pseudomonadati</taxon>
        <taxon>Pseudomonadota</taxon>
        <taxon>Betaproteobacteria</taxon>
        <taxon>Burkholderiales</taxon>
        <taxon>Sphaerotilaceae</taxon>
        <taxon>Roseateles</taxon>
    </lineage>
</organism>
<keyword evidence="1" id="KW-1133">Transmembrane helix</keyword>
<proteinExistence type="predicted"/>
<dbReference type="NCBIfam" id="TIGR02595">
    <property type="entry name" value="PEP_CTERM"/>
    <property type="match status" value="1"/>
</dbReference>
<comment type="caution">
    <text evidence="3">The sequence shown here is derived from an EMBL/GenBank/DDBJ whole genome shotgun (WGS) entry which is preliminary data.</text>
</comment>
<evidence type="ECO:0000313" key="4">
    <source>
        <dbReference type="Proteomes" id="UP001285263"/>
    </source>
</evidence>
<accession>A0ABU5DIS7</accession>
<dbReference type="Proteomes" id="UP001285263">
    <property type="component" value="Unassembled WGS sequence"/>
</dbReference>
<evidence type="ECO:0000256" key="1">
    <source>
        <dbReference type="SAM" id="Phobius"/>
    </source>
</evidence>
<reference evidence="3 4" key="1">
    <citation type="submission" date="2023-11" db="EMBL/GenBank/DDBJ databases">
        <title>Paucibacter sp. nov., isolated from fresh soil in Korea.</title>
        <authorList>
            <person name="Le N.T.T."/>
        </authorList>
    </citation>
    <scope>NUCLEOTIDE SEQUENCE [LARGE SCALE GENOMIC DNA]</scope>
    <source>
        <strain evidence="3 4">R3-3</strain>
    </source>
</reference>
<feature type="domain" description="Ice-binding protein C-terminal" evidence="2">
    <location>
        <begin position="14"/>
        <end position="35"/>
    </location>
</feature>
<sequence>MAYSATIEAAPVAEPSTYAMTLMGLGLLTAFARRKKSMFYRAG</sequence>
<name>A0ABU5DIS7_9BURK</name>
<dbReference type="InterPro" id="IPR013424">
    <property type="entry name" value="Ice-binding_C"/>
</dbReference>
<keyword evidence="4" id="KW-1185">Reference proteome</keyword>
<evidence type="ECO:0000259" key="2">
    <source>
        <dbReference type="Pfam" id="PF07589"/>
    </source>
</evidence>
<protein>
    <submittedName>
        <fullName evidence="3">PEP-CTERM sorting domain-containing protein</fullName>
    </submittedName>
</protein>
<dbReference type="Pfam" id="PF07589">
    <property type="entry name" value="PEP-CTERM"/>
    <property type="match status" value="1"/>
</dbReference>
<feature type="transmembrane region" description="Helical" evidence="1">
    <location>
        <begin position="15"/>
        <end position="32"/>
    </location>
</feature>
<dbReference type="EMBL" id="JAXCLA010000005">
    <property type="protein sequence ID" value="MDY0746203.1"/>
    <property type="molecule type" value="Genomic_DNA"/>
</dbReference>
<keyword evidence="1" id="KW-0472">Membrane</keyword>
<gene>
    <name evidence="3" type="ORF">SNE35_16920</name>
</gene>
<evidence type="ECO:0000313" key="3">
    <source>
        <dbReference type="EMBL" id="MDY0746203.1"/>
    </source>
</evidence>
<keyword evidence="1" id="KW-0812">Transmembrane</keyword>